<feature type="signal peptide" evidence="3">
    <location>
        <begin position="1"/>
        <end position="35"/>
    </location>
</feature>
<evidence type="ECO:0000256" key="3">
    <source>
        <dbReference type="SAM" id="SignalP"/>
    </source>
</evidence>
<gene>
    <name evidence="4" type="ORF">B4U79_09396</name>
</gene>
<dbReference type="OrthoDB" id="191139at2759"/>
<sequence>MYAPFALTKNGFESHFAVNYLGHCLLILSLLPVAAETGQKFGTPSRIINVASSTHFVRNLRLNDLHGISLYSPYHAYAQSKLSQIMFTYKLHSLMKIQQLSNYVTVNCLHPGVAKTELYEYVWWVKLFPSLAAFMFRTAEEGAETVLFAALSKEMEGVGGKYLEDCSIVNSSAFSYNIEAQNKLWNETLNMLKPWIQKAVESPLLDIEKCS</sequence>
<evidence type="ECO:0000313" key="4">
    <source>
        <dbReference type="EMBL" id="RWR99858.1"/>
    </source>
</evidence>
<evidence type="ECO:0000256" key="2">
    <source>
        <dbReference type="ARBA" id="ARBA00023002"/>
    </source>
</evidence>
<feature type="chain" id="PRO_5018645962" evidence="3">
    <location>
        <begin position="36"/>
        <end position="211"/>
    </location>
</feature>
<evidence type="ECO:0000313" key="5">
    <source>
        <dbReference type="Proteomes" id="UP000285301"/>
    </source>
</evidence>
<dbReference type="STRING" id="1965070.A0A3S3REZ1"/>
<accession>A0A3S3REZ1</accession>
<dbReference type="AlphaFoldDB" id="A0A3S3REZ1"/>
<dbReference type="SUPFAM" id="SSF51735">
    <property type="entry name" value="NAD(P)-binding Rossmann-fold domains"/>
    <property type="match status" value="1"/>
</dbReference>
<reference evidence="4 5" key="1">
    <citation type="journal article" date="2018" name="Gigascience">
        <title>Genomes of trombidid mites reveal novel predicted allergens and laterally-transferred genes associated with secondary metabolism.</title>
        <authorList>
            <person name="Dong X."/>
            <person name="Chaisiri K."/>
            <person name="Xia D."/>
            <person name="Armstrong S.D."/>
            <person name="Fang Y."/>
            <person name="Donnelly M.J."/>
            <person name="Kadowaki T."/>
            <person name="McGarry J.W."/>
            <person name="Darby A.C."/>
            <person name="Makepeace B.L."/>
        </authorList>
    </citation>
    <scope>NUCLEOTIDE SEQUENCE [LARGE SCALE GENOMIC DNA]</scope>
    <source>
        <strain evidence="4">UoL-WK</strain>
    </source>
</reference>
<dbReference type="Proteomes" id="UP000285301">
    <property type="component" value="Unassembled WGS sequence"/>
</dbReference>
<name>A0A3S3REZ1_9ACAR</name>
<comment type="caution">
    <text evidence="4">The sequence shown here is derived from an EMBL/GenBank/DDBJ whole genome shotgun (WGS) entry which is preliminary data.</text>
</comment>
<organism evidence="4 5">
    <name type="scientific">Dinothrombium tinctorium</name>
    <dbReference type="NCBI Taxonomy" id="1965070"/>
    <lineage>
        <taxon>Eukaryota</taxon>
        <taxon>Metazoa</taxon>
        <taxon>Ecdysozoa</taxon>
        <taxon>Arthropoda</taxon>
        <taxon>Chelicerata</taxon>
        <taxon>Arachnida</taxon>
        <taxon>Acari</taxon>
        <taxon>Acariformes</taxon>
        <taxon>Trombidiformes</taxon>
        <taxon>Prostigmata</taxon>
        <taxon>Anystina</taxon>
        <taxon>Parasitengona</taxon>
        <taxon>Trombidioidea</taxon>
        <taxon>Trombidiidae</taxon>
        <taxon>Dinothrombium</taxon>
    </lineage>
</organism>
<keyword evidence="5" id="KW-1185">Reference proteome</keyword>
<keyword evidence="3" id="KW-0732">Signal</keyword>
<dbReference type="EMBL" id="NCKU01013299">
    <property type="protein sequence ID" value="RWR99858.1"/>
    <property type="molecule type" value="Genomic_DNA"/>
</dbReference>
<comment type="similarity">
    <text evidence="1">Belongs to the short-chain dehydrogenases/reductases (SDR) family.</text>
</comment>
<dbReference type="PANTHER" id="PTHR24320:SF264">
    <property type="entry name" value="DEHYDROGENASE_REDUCTASE SDR FAMILY MEMBER ON CHROMOSOME X"/>
    <property type="match status" value="1"/>
</dbReference>
<proteinExistence type="inferred from homology"/>
<dbReference type="PANTHER" id="PTHR24320">
    <property type="entry name" value="RETINOL DEHYDROGENASE"/>
    <property type="match status" value="1"/>
</dbReference>
<protein>
    <submittedName>
        <fullName evidence="4">Dehydrogenase-like protein</fullName>
    </submittedName>
</protein>
<dbReference type="GO" id="GO:0016491">
    <property type="term" value="F:oxidoreductase activity"/>
    <property type="evidence" value="ECO:0007669"/>
    <property type="project" value="UniProtKB-KW"/>
</dbReference>
<evidence type="ECO:0000256" key="1">
    <source>
        <dbReference type="ARBA" id="ARBA00006484"/>
    </source>
</evidence>
<dbReference type="Gene3D" id="3.40.50.720">
    <property type="entry name" value="NAD(P)-binding Rossmann-like Domain"/>
    <property type="match status" value="1"/>
</dbReference>
<dbReference type="InterPro" id="IPR036291">
    <property type="entry name" value="NAD(P)-bd_dom_sf"/>
</dbReference>
<keyword evidence="2" id="KW-0560">Oxidoreductase</keyword>